<reference evidence="1" key="1">
    <citation type="submission" date="2016-01" db="EMBL/GenBank/DDBJ databases">
        <authorList>
            <person name="Peeters C."/>
        </authorList>
    </citation>
    <scope>NUCLEOTIDE SEQUENCE</scope>
    <source>
        <strain evidence="1">LMG 29322</strain>
    </source>
</reference>
<proteinExistence type="predicted"/>
<evidence type="ECO:0000313" key="1">
    <source>
        <dbReference type="EMBL" id="SAK71474.1"/>
    </source>
</evidence>
<organism evidence="1 2">
    <name type="scientific">Caballeronia hypogeia</name>
    <dbReference type="NCBI Taxonomy" id="1777140"/>
    <lineage>
        <taxon>Bacteria</taxon>
        <taxon>Pseudomonadati</taxon>
        <taxon>Pseudomonadota</taxon>
        <taxon>Betaproteobacteria</taxon>
        <taxon>Burkholderiales</taxon>
        <taxon>Burkholderiaceae</taxon>
        <taxon>Caballeronia</taxon>
    </lineage>
</organism>
<dbReference type="InterPro" id="IPR036692">
    <property type="entry name" value="Shew3726-like_sf"/>
</dbReference>
<keyword evidence="2" id="KW-1185">Reference proteome</keyword>
<gene>
    <name evidence="1" type="ORF">AWB79_03927</name>
</gene>
<dbReference type="EMBL" id="FCOA02000013">
    <property type="protein sequence ID" value="SAK71474.1"/>
    <property type="molecule type" value="Genomic_DNA"/>
</dbReference>
<evidence type="ECO:0008006" key="3">
    <source>
        <dbReference type="Google" id="ProtNLM"/>
    </source>
</evidence>
<dbReference type="OrthoDB" id="8926381at2"/>
<sequence>MNILFPHVDSVYVGESLIYFDAIVDGVTVNCVLTEHALSAATGVAQVMSRREAFAFGQPAIKEVVARRARDSALGPIVITRAEFRA</sequence>
<dbReference type="SUPFAM" id="SSF160272">
    <property type="entry name" value="Shew3726-like"/>
    <property type="match status" value="1"/>
</dbReference>
<evidence type="ECO:0000313" key="2">
    <source>
        <dbReference type="Proteomes" id="UP000054851"/>
    </source>
</evidence>
<protein>
    <recommendedName>
        <fullName evidence="3">DUF1488 domain-containing protein</fullName>
    </recommendedName>
</protein>
<accession>A0A158BN30</accession>
<dbReference type="AlphaFoldDB" id="A0A158BN30"/>
<dbReference type="Proteomes" id="UP000054851">
    <property type="component" value="Unassembled WGS sequence"/>
</dbReference>
<comment type="caution">
    <text evidence="1">The sequence shown here is derived from an EMBL/GenBank/DDBJ whole genome shotgun (WGS) entry which is preliminary data.</text>
</comment>
<name>A0A158BN30_9BURK</name>